<accession>A0ABN1FXB7</accession>
<proteinExistence type="predicted"/>
<evidence type="ECO:0000313" key="2">
    <source>
        <dbReference type="EMBL" id="GAA0599414.1"/>
    </source>
</evidence>
<dbReference type="EMBL" id="BAAADE010000002">
    <property type="protein sequence ID" value="GAA0599414.1"/>
    <property type="molecule type" value="Genomic_DNA"/>
</dbReference>
<dbReference type="Proteomes" id="UP001424441">
    <property type="component" value="Unassembled WGS sequence"/>
</dbReference>
<dbReference type="Pfam" id="PF01882">
    <property type="entry name" value="DUF58"/>
    <property type="match status" value="1"/>
</dbReference>
<evidence type="ECO:0000259" key="1">
    <source>
        <dbReference type="Pfam" id="PF01882"/>
    </source>
</evidence>
<protein>
    <submittedName>
        <fullName evidence="2">DUF58 domain-containing protein</fullName>
    </submittedName>
</protein>
<dbReference type="RefSeq" id="WP_343803454.1">
    <property type="nucleotide sequence ID" value="NZ_BAAADE010000002.1"/>
</dbReference>
<gene>
    <name evidence="2" type="ORF">GCM10008943_13240</name>
</gene>
<sequence length="305" mass="34699">MAAIGTRSEVQDRGLALRNAKVFAAQIPELLVQAQQIAHTVMNGWHGRRKRGAGENFWQFRPYSQGDTINHIDWRRSARDDHTYIREKEWEAAHTVWLWSDFSPSMLYASKLAKTSKESRALVLTLAMADILSRSGERIAWPQLLNPFSSRRGAEKLGTALMNRPKQPALPQFDGLKRFNEIILCSDFLQPISELDQMLQSLSKQGVRAHLVEVADPAEELFPYAGRTEFTDPETGETLVIGRAETYQQDYQRLYQARRAELSDFCKRRGWSYTVSRTDKPASQALTHIHNALSFTSNNSMSGGR</sequence>
<reference evidence="2 3" key="1">
    <citation type="journal article" date="2019" name="Int. J. Syst. Evol. Microbiol.">
        <title>The Global Catalogue of Microorganisms (GCM) 10K type strain sequencing project: providing services to taxonomists for standard genome sequencing and annotation.</title>
        <authorList>
            <consortium name="The Broad Institute Genomics Platform"/>
            <consortium name="The Broad Institute Genome Sequencing Center for Infectious Disease"/>
            <person name="Wu L."/>
            <person name="Ma J."/>
        </authorList>
    </citation>
    <scope>NUCLEOTIDE SEQUENCE [LARGE SCALE GENOMIC DNA]</scope>
    <source>
        <strain evidence="2 3">JCM 15115</strain>
    </source>
</reference>
<evidence type="ECO:0000313" key="3">
    <source>
        <dbReference type="Proteomes" id="UP001424441"/>
    </source>
</evidence>
<organism evidence="2 3">
    <name type="scientific">Paenochrobactrum glaciei</name>
    <dbReference type="NCBI Taxonomy" id="486407"/>
    <lineage>
        <taxon>Bacteria</taxon>
        <taxon>Pseudomonadati</taxon>
        <taxon>Pseudomonadota</taxon>
        <taxon>Alphaproteobacteria</taxon>
        <taxon>Hyphomicrobiales</taxon>
        <taxon>Brucellaceae</taxon>
        <taxon>Paenochrobactrum</taxon>
    </lineage>
</organism>
<keyword evidence="3" id="KW-1185">Reference proteome</keyword>
<dbReference type="PANTHER" id="PTHR33608">
    <property type="entry name" value="BLL2464 PROTEIN"/>
    <property type="match status" value="1"/>
</dbReference>
<comment type="caution">
    <text evidence="2">The sequence shown here is derived from an EMBL/GenBank/DDBJ whole genome shotgun (WGS) entry which is preliminary data.</text>
</comment>
<dbReference type="InterPro" id="IPR002881">
    <property type="entry name" value="DUF58"/>
</dbReference>
<name>A0ABN1FXB7_9HYPH</name>
<dbReference type="PANTHER" id="PTHR33608:SF6">
    <property type="entry name" value="BLL2464 PROTEIN"/>
    <property type="match status" value="1"/>
</dbReference>
<feature type="domain" description="DUF58" evidence="1">
    <location>
        <begin position="60"/>
        <end position="260"/>
    </location>
</feature>